<comment type="catalytic activity">
    <reaction evidence="14">
        <text>a very-long-chain acyl-CoA + malonyl-CoA + H(+) = a very-long-chain 3-oxoacyl-CoA + CO2 + CoA</text>
        <dbReference type="Rhea" id="RHEA:32727"/>
        <dbReference type="ChEBI" id="CHEBI:15378"/>
        <dbReference type="ChEBI" id="CHEBI:16526"/>
        <dbReference type="ChEBI" id="CHEBI:57287"/>
        <dbReference type="ChEBI" id="CHEBI:57384"/>
        <dbReference type="ChEBI" id="CHEBI:90725"/>
        <dbReference type="ChEBI" id="CHEBI:90736"/>
        <dbReference type="EC" id="2.3.1.199"/>
    </reaction>
</comment>
<keyword evidence="3 14" id="KW-0444">Lipid biosynthesis</keyword>
<dbReference type="PANTHER" id="PTHR11157:SF156">
    <property type="entry name" value="FATTY ACID ELONGATION PROTEIN 4-RELATED"/>
    <property type="match status" value="1"/>
</dbReference>
<keyword evidence="10 14" id="KW-0472">Membrane</keyword>
<dbReference type="EC" id="2.3.1.199" evidence="14"/>
<evidence type="ECO:0000256" key="10">
    <source>
        <dbReference type="ARBA" id="ARBA00023136"/>
    </source>
</evidence>
<keyword evidence="15" id="KW-1185">Reference proteome</keyword>
<comment type="caution">
    <text evidence="14">Lacks conserved residue(s) required for the propagation of feature annotation.</text>
</comment>
<evidence type="ECO:0000256" key="9">
    <source>
        <dbReference type="ARBA" id="ARBA00023098"/>
    </source>
</evidence>
<name>A0A914XAS7_9BILA</name>
<dbReference type="GO" id="GO:0009922">
    <property type="term" value="F:fatty acid elongase activity"/>
    <property type="evidence" value="ECO:0007669"/>
    <property type="project" value="UniProtKB-EC"/>
</dbReference>
<keyword evidence="11 14" id="KW-0275">Fatty acid biosynthesis</keyword>
<dbReference type="InterPro" id="IPR002076">
    <property type="entry name" value="ELO_fam"/>
</dbReference>
<dbReference type="GO" id="GO:0019367">
    <property type="term" value="P:fatty acid elongation, saturated fatty acid"/>
    <property type="evidence" value="ECO:0007669"/>
    <property type="project" value="TreeGrafter"/>
</dbReference>
<comment type="subcellular location">
    <subcellularLocation>
        <location evidence="1">Membrane</location>
        <topology evidence="1">Multi-pass membrane protein</topology>
    </subcellularLocation>
</comment>
<evidence type="ECO:0000256" key="11">
    <source>
        <dbReference type="ARBA" id="ARBA00023160"/>
    </source>
</evidence>
<keyword evidence="6 14" id="KW-0276">Fatty acid metabolism</keyword>
<evidence type="ECO:0000256" key="12">
    <source>
        <dbReference type="ARBA" id="ARBA00023163"/>
    </source>
</evidence>
<accession>A0A914XAS7</accession>
<keyword evidence="13" id="KW-0675">Receptor</keyword>
<evidence type="ECO:0000313" key="15">
    <source>
        <dbReference type="Proteomes" id="UP000887566"/>
    </source>
</evidence>
<evidence type="ECO:0000256" key="2">
    <source>
        <dbReference type="ARBA" id="ARBA00005194"/>
    </source>
</evidence>
<dbReference type="InterPro" id="IPR035500">
    <property type="entry name" value="NHR-like_dom_sf"/>
</dbReference>
<evidence type="ECO:0000256" key="14">
    <source>
        <dbReference type="RuleBase" id="RU361115"/>
    </source>
</evidence>
<dbReference type="SUPFAM" id="SSF48508">
    <property type="entry name" value="Nuclear receptor ligand-binding domain"/>
    <property type="match status" value="1"/>
</dbReference>
<evidence type="ECO:0000256" key="8">
    <source>
        <dbReference type="ARBA" id="ARBA00023015"/>
    </source>
</evidence>
<organism evidence="15 16">
    <name type="scientific">Plectus sambesii</name>
    <dbReference type="NCBI Taxonomy" id="2011161"/>
    <lineage>
        <taxon>Eukaryota</taxon>
        <taxon>Metazoa</taxon>
        <taxon>Ecdysozoa</taxon>
        <taxon>Nematoda</taxon>
        <taxon>Chromadorea</taxon>
        <taxon>Plectida</taxon>
        <taxon>Plectina</taxon>
        <taxon>Plectoidea</taxon>
        <taxon>Plectidae</taxon>
        <taxon>Plectus</taxon>
    </lineage>
</organism>
<evidence type="ECO:0000256" key="4">
    <source>
        <dbReference type="ARBA" id="ARBA00022679"/>
    </source>
</evidence>
<feature type="transmembrane region" description="Helical" evidence="14">
    <location>
        <begin position="79"/>
        <end position="98"/>
    </location>
</feature>
<dbReference type="PANTHER" id="PTHR11157">
    <property type="entry name" value="FATTY ACID ACYL TRANSFERASE-RELATED"/>
    <property type="match status" value="1"/>
</dbReference>
<dbReference type="AlphaFoldDB" id="A0A914XAS7"/>
<comment type="similarity">
    <text evidence="14">Belongs to the ELO family.</text>
</comment>
<dbReference type="GO" id="GO:0005789">
    <property type="term" value="C:endoplasmic reticulum membrane"/>
    <property type="evidence" value="ECO:0007669"/>
    <property type="project" value="TreeGrafter"/>
</dbReference>
<evidence type="ECO:0000256" key="3">
    <source>
        <dbReference type="ARBA" id="ARBA00022516"/>
    </source>
</evidence>
<dbReference type="GO" id="GO:0034625">
    <property type="term" value="P:fatty acid elongation, monounsaturated fatty acid"/>
    <property type="evidence" value="ECO:0007669"/>
    <property type="project" value="TreeGrafter"/>
</dbReference>
<keyword evidence="9 14" id="KW-0443">Lipid metabolism</keyword>
<comment type="pathway">
    <text evidence="2">Lipid metabolism; fatty acid biosynthesis.</text>
</comment>
<dbReference type="Pfam" id="PF01151">
    <property type="entry name" value="ELO"/>
    <property type="match status" value="1"/>
</dbReference>
<dbReference type="GO" id="GO:0034626">
    <property type="term" value="P:fatty acid elongation, polyunsaturated fatty acid"/>
    <property type="evidence" value="ECO:0007669"/>
    <property type="project" value="TreeGrafter"/>
</dbReference>
<keyword evidence="8" id="KW-0805">Transcription regulation</keyword>
<evidence type="ECO:0000256" key="13">
    <source>
        <dbReference type="ARBA" id="ARBA00023170"/>
    </source>
</evidence>
<dbReference type="Proteomes" id="UP000887566">
    <property type="component" value="Unplaced"/>
</dbReference>
<evidence type="ECO:0000256" key="7">
    <source>
        <dbReference type="ARBA" id="ARBA00022989"/>
    </source>
</evidence>
<feature type="transmembrane region" description="Helical" evidence="14">
    <location>
        <begin position="45"/>
        <end position="67"/>
    </location>
</feature>
<dbReference type="GO" id="GO:0030148">
    <property type="term" value="P:sphingolipid biosynthetic process"/>
    <property type="evidence" value="ECO:0007669"/>
    <property type="project" value="TreeGrafter"/>
</dbReference>
<dbReference type="WBParaSite" id="PSAMB.scaffold7149size8145.g29699.t1">
    <property type="protein sequence ID" value="PSAMB.scaffold7149size8145.g29699.t1"/>
    <property type="gene ID" value="PSAMB.scaffold7149size8145.g29699"/>
</dbReference>
<dbReference type="GO" id="GO:0042761">
    <property type="term" value="P:very long-chain fatty acid biosynthetic process"/>
    <property type="evidence" value="ECO:0007669"/>
    <property type="project" value="TreeGrafter"/>
</dbReference>
<protein>
    <recommendedName>
        <fullName evidence="14">Elongation of very long chain fatty acids protein</fullName>
        <ecNumber evidence="14">2.3.1.199</ecNumber>
    </recommendedName>
    <alternativeName>
        <fullName evidence="14">Very-long-chain 3-oxoacyl-CoA synthase</fullName>
    </alternativeName>
</protein>
<keyword evidence="12" id="KW-0804">Transcription</keyword>
<evidence type="ECO:0000256" key="5">
    <source>
        <dbReference type="ARBA" id="ARBA00022692"/>
    </source>
</evidence>
<proteinExistence type="inferred from homology"/>
<evidence type="ECO:0000313" key="16">
    <source>
        <dbReference type="WBParaSite" id="PSAMB.scaffold7149size8145.g29699.t1"/>
    </source>
</evidence>
<evidence type="ECO:0000256" key="1">
    <source>
        <dbReference type="ARBA" id="ARBA00004141"/>
    </source>
</evidence>
<reference evidence="16" key="1">
    <citation type="submission" date="2022-11" db="UniProtKB">
        <authorList>
            <consortium name="WormBaseParasite"/>
        </authorList>
    </citation>
    <scope>IDENTIFICATION</scope>
</reference>
<sequence length="128" mass="15328">MFDFNEFRVFTNSTDSLRVRYDYAFKLPFERDFDPDEKTVLLQNYWYHTITISIIYFAFIKLIQLFMTNRTAFDLRKPLFYWNGALAVFSWCGLVRMSEEFFYTLSEYGFEKSLCYATNAHGVAGVWS</sequence>
<keyword evidence="4 14" id="KW-0808">Transferase</keyword>
<keyword evidence="5 14" id="KW-0812">Transmembrane</keyword>
<evidence type="ECO:0000256" key="6">
    <source>
        <dbReference type="ARBA" id="ARBA00022832"/>
    </source>
</evidence>
<keyword evidence="7 14" id="KW-1133">Transmembrane helix</keyword>